<dbReference type="InterPro" id="IPR005152">
    <property type="entry name" value="Lipase_secreted"/>
</dbReference>
<evidence type="ECO:0000313" key="3">
    <source>
        <dbReference type="Proteomes" id="UP000295030"/>
    </source>
</evidence>
<dbReference type="RefSeq" id="WP_165901673.1">
    <property type="nucleotide sequence ID" value="NZ_SMFY01000005.1"/>
</dbReference>
<organism evidence="2 3">
    <name type="scientific">Ancylobacter aquaticus</name>
    <dbReference type="NCBI Taxonomy" id="100"/>
    <lineage>
        <taxon>Bacteria</taxon>
        <taxon>Pseudomonadati</taxon>
        <taxon>Pseudomonadota</taxon>
        <taxon>Alphaproteobacteria</taxon>
        <taxon>Hyphomicrobiales</taxon>
        <taxon>Xanthobacteraceae</taxon>
        <taxon>Ancylobacter</taxon>
    </lineage>
</organism>
<comment type="caution">
    <text evidence="2">The sequence shown here is derived from an EMBL/GenBank/DDBJ whole genome shotgun (WGS) entry which is preliminary data.</text>
</comment>
<dbReference type="Pfam" id="PF03583">
    <property type="entry name" value="LIP"/>
    <property type="match status" value="1"/>
</dbReference>
<feature type="chain" id="PRO_5020960912" evidence="1">
    <location>
        <begin position="21"/>
        <end position="408"/>
    </location>
</feature>
<evidence type="ECO:0000256" key="1">
    <source>
        <dbReference type="SAM" id="SignalP"/>
    </source>
</evidence>
<evidence type="ECO:0000313" key="2">
    <source>
        <dbReference type="EMBL" id="TCK19763.1"/>
    </source>
</evidence>
<protein>
    <submittedName>
        <fullName evidence="2">Pimeloyl-ACP methyl ester carboxylesterase</fullName>
    </submittedName>
</protein>
<proteinExistence type="predicted"/>
<reference evidence="2 3" key="1">
    <citation type="submission" date="2019-03" db="EMBL/GenBank/DDBJ databases">
        <title>Genomic Encyclopedia of Type Strains, Phase IV (KMG-IV): sequencing the most valuable type-strain genomes for metagenomic binning, comparative biology and taxonomic classification.</title>
        <authorList>
            <person name="Goeker M."/>
        </authorList>
    </citation>
    <scope>NUCLEOTIDE SEQUENCE [LARGE SCALE GENOMIC DNA]</scope>
    <source>
        <strain evidence="2 3">DSM 101</strain>
    </source>
</reference>
<dbReference type="GO" id="GO:0004806">
    <property type="term" value="F:triacylglycerol lipase activity"/>
    <property type="evidence" value="ECO:0007669"/>
    <property type="project" value="InterPro"/>
</dbReference>
<dbReference type="SUPFAM" id="SSF53474">
    <property type="entry name" value="alpha/beta-Hydrolases"/>
    <property type="match status" value="1"/>
</dbReference>
<keyword evidence="1" id="KW-0732">Signal</keyword>
<name>A0A4R1HG92_ANCAQ</name>
<gene>
    <name evidence="2" type="ORF">EV667_4223</name>
</gene>
<dbReference type="EMBL" id="SMFY01000005">
    <property type="protein sequence ID" value="TCK19763.1"/>
    <property type="molecule type" value="Genomic_DNA"/>
</dbReference>
<feature type="signal peptide" evidence="1">
    <location>
        <begin position="1"/>
        <end position="20"/>
    </location>
</feature>
<dbReference type="Proteomes" id="UP000295030">
    <property type="component" value="Unassembled WGS sequence"/>
</dbReference>
<dbReference type="GO" id="GO:0016042">
    <property type="term" value="P:lipid catabolic process"/>
    <property type="evidence" value="ECO:0007669"/>
    <property type="project" value="InterPro"/>
</dbReference>
<dbReference type="PANTHER" id="PTHR34853:SF1">
    <property type="entry name" value="LIPASE 5"/>
    <property type="match status" value="1"/>
</dbReference>
<dbReference type="InterPro" id="IPR029058">
    <property type="entry name" value="AB_hydrolase_fold"/>
</dbReference>
<dbReference type="PANTHER" id="PTHR34853">
    <property type="match status" value="1"/>
</dbReference>
<sequence length="408" mass="42767">MKHIVTITAVCVALAGPAAARDAETQATVPQMVIAATGIAPTSRPSDAGELVSAEAITHLDPVLASVAGRADRMTYRSRSLNGSPVVVSGVFLTPKGQPPKHRWPIVSWGHGSSGISDNCAPSTITNKGGKIDLYGYGSFIAELLKAGYAVVATDYEGLGTPGIHPYIIADSEGRSMIDAVRAAIHAEPALSKSWFAVGHSQGGQAAIAAGELAETWGKGLDFRGTVGLAPVTNVGAAYSYGSPGPVDRGFYLLALQGLKTQDPSLRYDDYLGSEALQMLPATANDCTMKIWEDFSANLGAKMPDFQFTPQSPAAALKLQKLLDAQSVPRGLTPAPMLLLQGDQDPSIKIAVTQQAVQNARFAGTTAQFRVYPGKDHYSVLATGAEGGAATDVVKWLNRQRLSVTPPL</sequence>
<accession>A0A4R1HG92</accession>
<dbReference type="PIRSF" id="PIRSF029171">
    <property type="entry name" value="Esterase_LipA"/>
    <property type="match status" value="1"/>
</dbReference>
<dbReference type="AlphaFoldDB" id="A0A4R1HG92"/>
<dbReference type="Gene3D" id="3.40.50.1820">
    <property type="entry name" value="alpha/beta hydrolase"/>
    <property type="match status" value="2"/>
</dbReference>
<keyword evidence="3" id="KW-1185">Reference proteome</keyword>